<dbReference type="PIRSF" id="PIRSF037663">
    <property type="entry name" value="Acetyltransf_GNAT_prd"/>
    <property type="match status" value="1"/>
</dbReference>
<keyword evidence="3" id="KW-1185">Reference proteome</keyword>
<dbReference type="GO" id="GO:0016747">
    <property type="term" value="F:acyltransferase activity, transferring groups other than amino-acyl groups"/>
    <property type="evidence" value="ECO:0007669"/>
    <property type="project" value="InterPro"/>
</dbReference>
<dbReference type="InterPro" id="IPR016181">
    <property type="entry name" value="Acyl_CoA_acyltransferase"/>
</dbReference>
<evidence type="ECO:0000313" key="3">
    <source>
        <dbReference type="Proteomes" id="UP000035996"/>
    </source>
</evidence>
<dbReference type="STRING" id="157733.AB986_10140"/>
<dbReference type="Proteomes" id="UP000035996">
    <property type="component" value="Unassembled WGS sequence"/>
</dbReference>
<dbReference type="AlphaFoldDB" id="A0A0J6CT81"/>
<dbReference type="PROSITE" id="PS51186">
    <property type="entry name" value="GNAT"/>
    <property type="match status" value="1"/>
</dbReference>
<evidence type="ECO:0000259" key="1">
    <source>
        <dbReference type="PROSITE" id="PS51186"/>
    </source>
</evidence>
<reference evidence="2" key="1">
    <citation type="submission" date="2015-06" db="EMBL/GenBank/DDBJ databases">
        <authorList>
            <person name="Liu B."/>
            <person name="Wang J."/>
            <person name="Zhu Y."/>
            <person name="Liu G."/>
            <person name="Chen Q."/>
            <person name="Zheng C."/>
            <person name="Che J."/>
            <person name="Ge C."/>
            <person name="Shi H."/>
            <person name="Pan Z."/>
            <person name="Liu X."/>
        </authorList>
    </citation>
    <scope>NUCLEOTIDE SEQUENCE [LARGE SCALE GENOMIC DNA]</scope>
    <source>
        <strain evidence="2">DSM 16346</strain>
    </source>
</reference>
<name>A0A0J6CT81_9BACL</name>
<dbReference type="EMBL" id="LELK01000001">
    <property type="protein sequence ID" value="KMM39526.1"/>
    <property type="molecule type" value="Genomic_DNA"/>
</dbReference>
<gene>
    <name evidence="2" type="ORF">AB986_10140</name>
</gene>
<dbReference type="RefSeq" id="WP_048310697.1">
    <property type="nucleotide sequence ID" value="NZ_JBHOGS010000009.1"/>
</dbReference>
<comment type="caution">
    <text evidence="2">The sequence shown here is derived from an EMBL/GenBank/DDBJ whole genome shotgun (WGS) entry which is preliminary data.</text>
</comment>
<proteinExistence type="predicted"/>
<evidence type="ECO:0000313" key="2">
    <source>
        <dbReference type="EMBL" id="KMM39526.1"/>
    </source>
</evidence>
<dbReference type="PANTHER" id="PTHR43415:SF3">
    <property type="entry name" value="GNAT-FAMILY ACETYLTRANSFERASE"/>
    <property type="match status" value="1"/>
</dbReference>
<dbReference type="PANTHER" id="PTHR43415">
    <property type="entry name" value="SPERMIDINE N(1)-ACETYLTRANSFERASE"/>
    <property type="match status" value="1"/>
</dbReference>
<dbReference type="CDD" id="cd04301">
    <property type="entry name" value="NAT_SF"/>
    <property type="match status" value="1"/>
</dbReference>
<accession>A0A0J6CT81</accession>
<dbReference type="InterPro" id="IPR017255">
    <property type="entry name" value="AcTrfase_GNAT_prd"/>
</dbReference>
<dbReference type="Pfam" id="PF00583">
    <property type="entry name" value="Acetyltransf_1"/>
    <property type="match status" value="1"/>
</dbReference>
<protein>
    <submittedName>
        <fullName evidence="2">GCN5 family acetyltransferase</fullName>
    </submittedName>
</protein>
<dbReference type="InterPro" id="IPR000182">
    <property type="entry name" value="GNAT_dom"/>
</dbReference>
<dbReference type="SUPFAM" id="SSF55729">
    <property type="entry name" value="Acyl-CoA N-acyltransferases (Nat)"/>
    <property type="match status" value="1"/>
</dbReference>
<dbReference type="PATRIC" id="fig|157733.3.peg.4337"/>
<sequence length="167" mass="19267">MELRHISSNDAEAFVQLIRDVENDAQYMLYEPRERTMLAEEQRERINKMKHQQSTIIVAEESGNLIGYLIAIGGQAKRNRHSAYLIVGIKKENRGKGVGTKLVQEVEDWASDNKIHRLELTVATRNEAGLALYKKAGFEVEGLKRRSLQIDDEFVDEYYMSRLLLNQ</sequence>
<feature type="domain" description="N-acetyltransferase" evidence="1">
    <location>
        <begin position="1"/>
        <end position="165"/>
    </location>
</feature>
<dbReference type="Gene3D" id="3.40.630.30">
    <property type="match status" value="1"/>
</dbReference>
<organism evidence="2 3">
    <name type="scientific">Guptibacillus hwajinpoensis</name>
    <dbReference type="NCBI Taxonomy" id="208199"/>
    <lineage>
        <taxon>Bacteria</taxon>
        <taxon>Bacillati</taxon>
        <taxon>Bacillota</taxon>
        <taxon>Bacilli</taxon>
        <taxon>Bacillales</taxon>
        <taxon>Guptibacillaceae</taxon>
        <taxon>Guptibacillus</taxon>
    </lineage>
</organism>
<dbReference type="OrthoDB" id="9773249at2"/>